<dbReference type="PROSITE" id="PS51257">
    <property type="entry name" value="PROKAR_LIPOPROTEIN"/>
    <property type="match status" value="1"/>
</dbReference>
<dbReference type="Gene3D" id="3.40.50.11970">
    <property type="match status" value="1"/>
</dbReference>
<protein>
    <submittedName>
        <fullName evidence="2">Clostripain</fullName>
    </submittedName>
</protein>
<feature type="chain" id="PRO_5039106666" evidence="1">
    <location>
        <begin position="21"/>
        <end position="371"/>
    </location>
</feature>
<evidence type="ECO:0000313" key="3">
    <source>
        <dbReference type="Proteomes" id="UP000823847"/>
    </source>
</evidence>
<reference evidence="2" key="2">
    <citation type="submission" date="2021-04" db="EMBL/GenBank/DDBJ databases">
        <authorList>
            <person name="Gilroy R."/>
        </authorList>
    </citation>
    <scope>NUCLEOTIDE SEQUENCE</scope>
    <source>
        <strain evidence="2">ChiHecec2B26-12326</strain>
    </source>
</reference>
<proteinExistence type="predicted"/>
<dbReference type="PANTHER" id="PTHR37835:SF1">
    <property type="entry name" value="ALPHA-CLOSTRIPAIN"/>
    <property type="match status" value="1"/>
</dbReference>
<name>A0A9D1XRA1_9BACT</name>
<gene>
    <name evidence="2" type="ORF">H9848_05675</name>
</gene>
<sequence length="371" mass="42248">MRITYIFFTCLCLLSLIACEKEEAEPSPRRTVLIYIAGDNNLSSNAYTNIQWIEEGLEKDGLDNGNLLVYIDTRSESPRLFRITVENGVALQTDVEVFEEDAHSSASPETLTYILDKVIREYPADGYGLVLWSHGTAWLPSDTRSYLRSFGQDGNDFIELNELASALSPFHFDFLLFDACYMASTEVFYALRERADYLIGSPTEILGNGFPYSSFMGKMFADEVDAVGIATEFYNYYKNSAGTVSVVKSDELDALAETCREIFQTKTEEELFAVPVSELQIMEHLTSQYHALYDLDDYISRLATAGQYEAFRQALDKAVIYKANTPRSYYANGGYIAIDRFSGLSIYVPQAELPKLNEWYEDLEWYRYVYP</sequence>
<reference evidence="2" key="1">
    <citation type="journal article" date="2021" name="PeerJ">
        <title>Extensive microbial diversity within the chicken gut microbiome revealed by metagenomics and culture.</title>
        <authorList>
            <person name="Gilroy R."/>
            <person name="Ravi A."/>
            <person name="Getino M."/>
            <person name="Pursley I."/>
            <person name="Horton D.L."/>
            <person name="Alikhan N.F."/>
            <person name="Baker D."/>
            <person name="Gharbi K."/>
            <person name="Hall N."/>
            <person name="Watson M."/>
            <person name="Adriaenssens E.M."/>
            <person name="Foster-Nyarko E."/>
            <person name="Jarju S."/>
            <person name="Secka A."/>
            <person name="Antonio M."/>
            <person name="Oren A."/>
            <person name="Chaudhuri R.R."/>
            <person name="La Ragione R."/>
            <person name="Hildebrand F."/>
            <person name="Pallen M.J."/>
        </authorList>
    </citation>
    <scope>NUCLEOTIDE SEQUENCE</scope>
    <source>
        <strain evidence="2">ChiHecec2B26-12326</strain>
    </source>
</reference>
<evidence type="ECO:0000313" key="2">
    <source>
        <dbReference type="EMBL" id="HIX86078.1"/>
    </source>
</evidence>
<dbReference type="Proteomes" id="UP000823847">
    <property type="component" value="Unassembled WGS sequence"/>
</dbReference>
<dbReference type="EMBL" id="DXEN01000040">
    <property type="protein sequence ID" value="HIX86078.1"/>
    <property type="molecule type" value="Genomic_DNA"/>
</dbReference>
<evidence type="ECO:0000256" key="1">
    <source>
        <dbReference type="SAM" id="SignalP"/>
    </source>
</evidence>
<organism evidence="2 3">
    <name type="scientific">Candidatus Parabacteroides intestinigallinarum</name>
    <dbReference type="NCBI Taxonomy" id="2838722"/>
    <lineage>
        <taxon>Bacteria</taxon>
        <taxon>Pseudomonadati</taxon>
        <taxon>Bacteroidota</taxon>
        <taxon>Bacteroidia</taxon>
        <taxon>Bacteroidales</taxon>
        <taxon>Tannerellaceae</taxon>
        <taxon>Parabacteroides</taxon>
    </lineage>
</organism>
<dbReference type="InterPro" id="IPR005077">
    <property type="entry name" value="Peptidase_C11"/>
</dbReference>
<comment type="caution">
    <text evidence="2">The sequence shown here is derived from an EMBL/GenBank/DDBJ whole genome shotgun (WGS) entry which is preliminary data.</text>
</comment>
<dbReference type="AlphaFoldDB" id="A0A9D1XRA1"/>
<dbReference type="Pfam" id="PF03415">
    <property type="entry name" value="Peptidase_C11"/>
    <property type="match status" value="1"/>
</dbReference>
<feature type="signal peptide" evidence="1">
    <location>
        <begin position="1"/>
        <end position="20"/>
    </location>
</feature>
<keyword evidence="1" id="KW-0732">Signal</keyword>
<accession>A0A9D1XRA1</accession>
<dbReference type="PANTHER" id="PTHR37835">
    <property type="entry name" value="ALPHA-CLOSTRIPAIN"/>
    <property type="match status" value="1"/>
</dbReference>